<evidence type="ECO:0000313" key="2">
    <source>
        <dbReference type="Proteomes" id="UP000256869"/>
    </source>
</evidence>
<accession>A0A3D9IVS8</accession>
<sequence>MLTGGKYIGRIVEIVYEDGKENVAKQRILIYGIRGSKVMVFDVEKQSFRTLRLQCILSAQLVRSRVNMD</sequence>
<reference evidence="1 2" key="1">
    <citation type="submission" date="2018-07" db="EMBL/GenBank/DDBJ databases">
        <title>Genomic Encyclopedia of Type Strains, Phase III (KMG-III): the genomes of soil and plant-associated and newly described type strains.</title>
        <authorList>
            <person name="Whitman W."/>
        </authorList>
    </citation>
    <scope>NUCLEOTIDE SEQUENCE [LARGE SCALE GENOMIC DNA]</scope>
    <source>
        <strain evidence="1 2">CECT 8236</strain>
    </source>
</reference>
<evidence type="ECO:0000313" key="1">
    <source>
        <dbReference type="EMBL" id="RED65953.1"/>
    </source>
</evidence>
<dbReference type="OrthoDB" id="2991134at2"/>
<gene>
    <name evidence="1" type="ORF">DFP95_101450</name>
</gene>
<protein>
    <submittedName>
        <fullName evidence="1">Uncharacterized protein</fullName>
    </submittedName>
</protein>
<keyword evidence="2" id="KW-1185">Reference proteome</keyword>
<dbReference type="Proteomes" id="UP000256869">
    <property type="component" value="Unassembled WGS sequence"/>
</dbReference>
<comment type="caution">
    <text evidence="1">The sequence shown here is derived from an EMBL/GenBank/DDBJ whole genome shotgun (WGS) entry which is preliminary data.</text>
</comment>
<dbReference type="EMBL" id="QRDY01000001">
    <property type="protein sequence ID" value="RED65953.1"/>
    <property type="molecule type" value="Genomic_DNA"/>
</dbReference>
<organism evidence="1 2">
    <name type="scientific">Cohnella lupini</name>
    <dbReference type="NCBI Taxonomy" id="1294267"/>
    <lineage>
        <taxon>Bacteria</taxon>
        <taxon>Bacillati</taxon>
        <taxon>Bacillota</taxon>
        <taxon>Bacilli</taxon>
        <taxon>Bacillales</taxon>
        <taxon>Paenibacillaceae</taxon>
        <taxon>Cohnella</taxon>
    </lineage>
</organism>
<proteinExistence type="predicted"/>
<dbReference type="RefSeq" id="WP_115990911.1">
    <property type="nucleotide sequence ID" value="NZ_QRDY01000001.1"/>
</dbReference>
<dbReference type="AlphaFoldDB" id="A0A3D9IVS8"/>
<name>A0A3D9IVS8_9BACL</name>